<name>Q24C53_TETTS</name>
<dbReference type="GO" id="GO:0003254">
    <property type="term" value="P:regulation of membrane depolarization"/>
    <property type="evidence" value="ECO:0007669"/>
    <property type="project" value="TreeGrafter"/>
</dbReference>
<dbReference type="RefSeq" id="XP_001025630.2">
    <property type="nucleotide sequence ID" value="XM_001025630.2"/>
</dbReference>
<protein>
    <submittedName>
        <fullName evidence="4">Cyclic nucleotide-binding domain protein</fullName>
    </submittedName>
</protein>
<dbReference type="InParanoid" id="Q24C53"/>
<dbReference type="AlphaFoldDB" id="Q24C53"/>
<dbReference type="Proteomes" id="UP000009168">
    <property type="component" value="Unassembled WGS sequence"/>
</dbReference>
<feature type="transmembrane region" description="Helical" evidence="2">
    <location>
        <begin position="234"/>
        <end position="253"/>
    </location>
</feature>
<proteinExistence type="predicted"/>
<dbReference type="GO" id="GO:0035725">
    <property type="term" value="P:sodium ion transmembrane transport"/>
    <property type="evidence" value="ECO:0007669"/>
    <property type="project" value="TreeGrafter"/>
</dbReference>
<organism evidence="4 5">
    <name type="scientific">Tetrahymena thermophila (strain SB210)</name>
    <dbReference type="NCBI Taxonomy" id="312017"/>
    <lineage>
        <taxon>Eukaryota</taxon>
        <taxon>Sar</taxon>
        <taxon>Alveolata</taxon>
        <taxon>Ciliophora</taxon>
        <taxon>Intramacronucleata</taxon>
        <taxon>Oligohymenophorea</taxon>
        <taxon>Hymenostomatida</taxon>
        <taxon>Tetrahymenina</taxon>
        <taxon>Tetrahymenidae</taxon>
        <taxon>Tetrahymena</taxon>
    </lineage>
</organism>
<dbReference type="InterPro" id="IPR000595">
    <property type="entry name" value="cNMP-bd_dom"/>
</dbReference>
<dbReference type="SUPFAM" id="SSF81324">
    <property type="entry name" value="Voltage-gated potassium channels"/>
    <property type="match status" value="1"/>
</dbReference>
<accession>Q24C53</accession>
<sequence length="844" mass="100063">MLEQEQVLRIHGKQSLFIKNQHSESWKNIKNKNLMKDESCWTESENKIEVNSQSKEQFQNVFDQQIENQEIDKQQVDISHELNKRNCRLSQNNPIFSQQSRHMSRLYYNANNINDELSQRSDNIDAQLFNQTARQQHILETDSQFYSYFKKNQQQINQNNEQLQLLKKNLIFMTKLKIRMSNFYKLLTNITRNRSYLFIIAHTIACLWYLLGLVELRYLGVEKTWFDESIGADLIWWKLYLAAFYWTLTLMTTGSNVSTTVLQTFYTSFIMLFISIAFGYILSVIGLILAEMAKQQENQTRDIRTINEYMKQRNISNNLKARVNQNLLHYYQKNFKQQQIENDQVLCRISGELKDSLLSEYNMKILEKISFLSKNFSEQTMYQISLCLKEEYYFPNQIIQFEKDVQNQSLMIIIEGQVEIDLYPNSQIKQQNIIQLLNPGDVFGQFSLFTGQAQQFSTKSTDFTKIMRLDRQDLIEIVKKNDSEYQKYCEIKDKILFKNGYQNVDLKCLVCNSSTHLFQNCTNISLNKKGILIKIKILESDKQKRQKFNRKQSHTSTPLILVKYQTSLSKRLQQQLEFEKQFSGQSQSENSSSDSSQENQQEDMVSLLQNTLKRQSETFKIESDLNTQQFIDKLNSYRRNSQFIKFNTQDLEEIILQADSKKVLKIEREENKETSSSNIENNIQEHDNIHSIVIENNNQELQQQGIISKNKKTTFHISNYTDQQKQKIVKKLLGTLESSQRYARQASSEKRRQGIHDILVNIIEKNEQSHPTNNFAKANNQEVLQQAQEFSDWTFDCQKDYEFYFSYSNFKQVLTKFQKFQLRKAKQQRRQIKEFIKEKTKNVK</sequence>
<reference evidence="5" key="1">
    <citation type="journal article" date="2006" name="PLoS Biol.">
        <title>Macronuclear genome sequence of the ciliate Tetrahymena thermophila, a model eukaryote.</title>
        <authorList>
            <person name="Eisen J.A."/>
            <person name="Coyne R.S."/>
            <person name="Wu M."/>
            <person name="Wu D."/>
            <person name="Thiagarajan M."/>
            <person name="Wortman J.R."/>
            <person name="Badger J.H."/>
            <person name="Ren Q."/>
            <person name="Amedeo P."/>
            <person name="Jones K.M."/>
            <person name="Tallon L.J."/>
            <person name="Delcher A.L."/>
            <person name="Salzberg S.L."/>
            <person name="Silva J.C."/>
            <person name="Haas B.J."/>
            <person name="Majoros W.H."/>
            <person name="Farzad M."/>
            <person name="Carlton J.M."/>
            <person name="Smith R.K. Jr."/>
            <person name="Garg J."/>
            <person name="Pearlman R.E."/>
            <person name="Karrer K.M."/>
            <person name="Sun L."/>
            <person name="Manning G."/>
            <person name="Elde N.C."/>
            <person name="Turkewitz A.P."/>
            <person name="Asai D.J."/>
            <person name="Wilkes D.E."/>
            <person name="Wang Y."/>
            <person name="Cai H."/>
            <person name="Collins K."/>
            <person name="Stewart B.A."/>
            <person name="Lee S.R."/>
            <person name="Wilamowska K."/>
            <person name="Weinberg Z."/>
            <person name="Ruzzo W.L."/>
            <person name="Wloga D."/>
            <person name="Gaertig J."/>
            <person name="Frankel J."/>
            <person name="Tsao C.-C."/>
            <person name="Gorovsky M.A."/>
            <person name="Keeling P.J."/>
            <person name="Waller R.F."/>
            <person name="Patron N.J."/>
            <person name="Cherry J.M."/>
            <person name="Stover N.A."/>
            <person name="Krieger C.J."/>
            <person name="del Toro C."/>
            <person name="Ryder H.F."/>
            <person name="Williamson S.C."/>
            <person name="Barbeau R.A."/>
            <person name="Hamilton E.P."/>
            <person name="Orias E."/>
        </authorList>
    </citation>
    <scope>NUCLEOTIDE SEQUENCE [LARGE SCALE GENOMIC DNA]</scope>
    <source>
        <strain evidence="5">SB210</strain>
    </source>
</reference>
<dbReference type="PANTHER" id="PTHR45689:SF5">
    <property type="entry name" value="I[[H]] CHANNEL, ISOFORM E"/>
    <property type="match status" value="1"/>
</dbReference>
<dbReference type="Gene3D" id="2.60.120.10">
    <property type="entry name" value="Jelly Rolls"/>
    <property type="match status" value="1"/>
</dbReference>
<keyword evidence="2" id="KW-0472">Membrane</keyword>
<evidence type="ECO:0000313" key="5">
    <source>
        <dbReference type="Proteomes" id="UP000009168"/>
    </source>
</evidence>
<keyword evidence="5" id="KW-1185">Reference proteome</keyword>
<dbReference type="InterPro" id="IPR014710">
    <property type="entry name" value="RmlC-like_jellyroll"/>
</dbReference>
<dbReference type="Gene3D" id="1.10.287.70">
    <property type="match status" value="1"/>
</dbReference>
<evidence type="ECO:0000313" key="4">
    <source>
        <dbReference type="EMBL" id="EAS05385.2"/>
    </source>
</evidence>
<dbReference type="Gene3D" id="1.10.287.630">
    <property type="entry name" value="Helix hairpin bin"/>
    <property type="match status" value="1"/>
</dbReference>
<keyword evidence="2" id="KW-1133">Transmembrane helix</keyword>
<dbReference type="PROSITE" id="PS50042">
    <property type="entry name" value="CNMP_BINDING_3"/>
    <property type="match status" value="1"/>
</dbReference>
<evidence type="ECO:0000259" key="3">
    <source>
        <dbReference type="PROSITE" id="PS50042"/>
    </source>
</evidence>
<feature type="transmembrane region" description="Helical" evidence="2">
    <location>
        <begin position="265"/>
        <end position="290"/>
    </location>
</feature>
<dbReference type="GO" id="GO:0005249">
    <property type="term" value="F:voltage-gated potassium channel activity"/>
    <property type="evidence" value="ECO:0007669"/>
    <property type="project" value="TreeGrafter"/>
</dbReference>
<keyword evidence="2" id="KW-0812">Transmembrane</keyword>
<dbReference type="SMART" id="SM00100">
    <property type="entry name" value="cNMP"/>
    <property type="match status" value="1"/>
</dbReference>
<dbReference type="CDD" id="cd00038">
    <property type="entry name" value="CAP_ED"/>
    <property type="match status" value="1"/>
</dbReference>
<feature type="region of interest" description="Disordered" evidence="1">
    <location>
        <begin position="582"/>
        <end position="603"/>
    </location>
</feature>
<dbReference type="GeneID" id="7840919"/>
<evidence type="ECO:0000256" key="1">
    <source>
        <dbReference type="SAM" id="MobiDB-lite"/>
    </source>
</evidence>
<dbReference type="Pfam" id="PF00027">
    <property type="entry name" value="cNMP_binding"/>
    <property type="match status" value="1"/>
</dbReference>
<feature type="transmembrane region" description="Helical" evidence="2">
    <location>
        <begin position="195"/>
        <end position="214"/>
    </location>
</feature>
<feature type="domain" description="Cyclic nucleotide-binding" evidence="3">
    <location>
        <begin position="372"/>
        <end position="478"/>
    </location>
</feature>
<dbReference type="KEGG" id="tet:TTHERM_00697190"/>
<gene>
    <name evidence="4" type="ORF">TTHERM_00697190</name>
</gene>
<dbReference type="InterPro" id="IPR051413">
    <property type="entry name" value="K/Na_HCN_channel"/>
</dbReference>
<dbReference type="SUPFAM" id="SSF51206">
    <property type="entry name" value="cAMP-binding domain-like"/>
    <property type="match status" value="1"/>
</dbReference>
<dbReference type="GO" id="GO:0098855">
    <property type="term" value="C:HCN channel complex"/>
    <property type="evidence" value="ECO:0007669"/>
    <property type="project" value="TreeGrafter"/>
</dbReference>
<dbReference type="PANTHER" id="PTHR45689">
    <property type="entry name" value="I[[H]] CHANNEL, ISOFORM E"/>
    <property type="match status" value="1"/>
</dbReference>
<dbReference type="InterPro" id="IPR018490">
    <property type="entry name" value="cNMP-bd_dom_sf"/>
</dbReference>
<feature type="compositionally biased region" description="Low complexity" evidence="1">
    <location>
        <begin position="585"/>
        <end position="603"/>
    </location>
</feature>
<evidence type="ECO:0000256" key="2">
    <source>
        <dbReference type="SAM" id="Phobius"/>
    </source>
</evidence>
<dbReference type="OrthoDB" id="421226at2759"/>
<dbReference type="EMBL" id="GG662372">
    <property type="protein sequence ID" value="EAS05385.2"/>
    <property type="molecule type" value="Genomic_DNA"/>
</dbReference>
<dbReference type="HOGENOM" id="CLU_468928_0_0_1"/>